<dbReference type="GO" id="GO:0061599">
    <property type="term" value="F:molybdopterin molybdotransferase activity"/>
    <property type="evidence" value="ECO:0007669"/>
    <property type="project" value="UniProtKB-UniRule"/>
</dbReference>
<dbReference type="Pfam" id="PF03453">
    <property type="entry name" value="MoeA_N"/>
    <property type="match status" value="1"/>
</dbReference>
<comment type="function">
    <text evidence="5">Catalyzes two steps in the biosynthesis of the molybdenum cofactor. In the first step, molybdopterin is adenylated. Subsequently, molybdate is inserted into adenylated molybdopterin and AMP is released.</text>
</comment>
<comment type="pathway">
    <text evidence="1 5">Cofactor biosynthesis; molybdopterin biosynthesis.</text>
</comment>
<dbReference type="Gene3D" id="3.40.980.10">
    <property type="entry name" value="MoaB/Mog-like domain"/>
    <property type="match status" value="2"/>
</dbReference>
<evidence type="ECO:0000256" key="4">
    <source>
        <dbReference type="ARBA" id="ARBA00023150"/>
    </source>
</evidence>
<dbReference type="Pfam" id="PF03454">
    <property type="entry name" value="MoeA_C"/>
    <property type="match status" value="1"/>
</dbReference>
<evidence type="ECO:0000256" key="3">
    <source>
        <dbReference type="ARBA" id="ARBA00008339"/>
    </source>
</evidence>
<evidence type="ECO:0000256" key="5">
    <source>
        <dbReference type="RuleBase" id="RU365090"/>
    </source>
</evidence>
<keyword evidence="5" id="KW-0500">Molybdenum</keyword>
<comment type="catalytic activity">
    <reaction evidence="5">
        <text>adenylyl-molybdopterin + molybdate = Mo-molybdopterin + AMP + H(+)</text>
        <dbReference type="Rhea" id="RHEA:35047"/>
        <dbReference type="ChEBI" id="CHEBI:15378"/>
        <dbReference type="ChEBI" id="CHEBI:36264"/>
        <dbReference type="ChEBI" id="CHEBI:62727"/>
        <dbReference type="ChEBI" id="CHEBI:71302"/>
        <dbReference type="ChEBI" id="CHEBI:456215"/>
    </reaction>
</comment>
<dbReference type="GO" id="GO:0061598">
    <property type="term" value="F:molybdopterin adenylyltransferase activity"/>
    <property type="evidence" value="ECO:0007669"/>
    <property type="project" value="UniProtKB-UniRule"/>
</dbReference>
<dbReference type="InterPro" id="IPR036425">
    <property type="entry name" value="MoaB/Mog-like_dom_sf"/>
</dbReference>
<feature type="domain" description="MoaB/Mog" evidence="6">
    <location>
        <begin position="211"/>
        <end position="350"/>
    </location>
</feature>
<dbReference type="InterPro" id="IPR036688">
    <property type="entry name" value="MoeA_C_domain_IV_sf"/>
</dbReference>
<dbReference type="Gene3D" id="3.90.105.10">
    <property type="entry name" value="Molybdopterin biosynthesis moea protein, domain 2"/>
    <property type="match status" value="1"/>
</dbReference>
<dbReference type="Proteomes" id="UP000664859">
    <property type="component" value="Unassembled WGS sequence"/>
</dbReference>
<comment type="similarity">
    <text evidence="3">In the C-terminal section; belongs to the MoeA family.</text>
</comment>
<dbReference type="InterPro" id="IPR008284">
    <property type="entry name" value="MoCF_biosynth_CS"/>
</dbReference>
<dbReference type="AlphaFoldDB" id="A0A835YS15"/>
<keyword evidence="5" id="KW-0460">Magnesium</keyword>
<dbReference type="Gene3D" id="2.40.340.10">
    <property type="entry name" value="MoeA, C-terminal, domain IV"/>
    <property type="match status" value="1"/>
</dbReference>
<dbReference type="PANTHER" id="PTHR10192">
    <property type="entry name" value="MOLYBDOPTERIN BIOSYNTHESIS PROTEIN"/>
    <property type="match status" value="1"/>
</dbReference>
<dbReference type="UniPathway" id="UPA00344"/>
<dbReference type="CDD" id="cd00886">
    <property type="entry name" value="MogA_MoaB"/>
    <property type="match status" value="1"/>
</dbReference>
<sequence>MQDAKQQQRSRGRGRESSFPMISVDEAIAMVLEEAEALPPVTMPLADVPMGSTLSADAVAPDPLPPFPASIMDGYAVVAADTAEASANGGCVLEVVARITAGVDAAAITVGPGQCAYITTGAKLPKGADAVVKVEDTQAMAGDASLMDADEKTVRILKGVAAGTSIRPIGSDIAQGEVVLTAGTRVTPAEVGLLATCGIATVTITPLPVVGIMSTGDELVEPGESISGGMIRDSNRATLLAFVKAQGATAVDLGIVRDVAGGLEEALKDALQRCDVVVTSGGVSMGEADLIKPLLEQMGTLHFGRICMKPGKPTTFATVPGEKKLVLAMPGNPVSCLVTSHLFCAPAMRRLSGQARHLCMHSQVQVVLAETLKLDPERPEYHRAVVTWDSSQNALLANSTGPQASCRLLSMRGSNALLCLPAASGVAAAGSLVTALLIGDIPPPSAPARCFHARAAGASAAEAQHGSHDHAHGASGVRTVMTVALLTVSDRASQGVYEDLSGPAMAKCLTAEDIQACIMEWCDVAKVDLILTSGGTGFGRRDLTPEAIAPLLQRHAPGIVHAIYQAGLKHTPLAVLSRPVAGTRGNTLVVTLPGSVKAVNENMTALVPLLPRIVNLLQGNEC</sequence>
<keyword evidence="5" id="KW-0479">Metal-binding</keyword>
<dbReference type="EMBL" id="JAFCMP010000446">
    <property type="protein sequence ID" value="KAG5179608.1"/>
    <property type="molecule type" value="Genomic_DNA"/>
</dbReference>
<evidence type="ECO:0000256" key="2">
    <source>
        <dbReference type="ARBA" id="ARBA00007589"/>
    </source>
</evidence>
<name>A0A835YS15_9STRA</name>
<comment type="similarity">
    <text evidence="2">In the N-terminal section; belongs to the MoaB/Mog family.</text>
</comment>
<protein>
    <submittedName>
        <fullName evidence="7">MoeA N-terminal region-domain-containing protein</fullName>
    </submittedName>
</protein>
<dbReference type="SUPFAM" id="SSF53218">
    <property type="entry name" value="Molybdenum cofactor biosynthesis proteins"/>
    <property type="match status" value="2"/>
</dbReference>
<dbReference type="GO" id="GO:0006777">
    <property type="term" value="P:Mo-molybdopterin cofactor biosynthetic process"/>
    <property type="evidence" value="ECO:0007669"/>
    <property type="project" value="UniProtKB-UniRule"/>
</dbReference>
<dbReference type="SUPFAM" id="SSF63867">
    <property type="entry name" value="MoeA C-terminal domain-like"/>
    <property type="match status" value="1"/>
</dbReference>
<dbReference type="SUPFAM" id="SSF63882">
    <property type="entry name" value="MoeA N-terminal region -like"/>
    <property type="match status" value="1"/>
</dbReference>
<dbReference type="Pfam" id="PF00994">
    <property type="entry name" value="MoCF_biosynth"/>
    <property type="match status" value="2"/>
</dbReference>
<dbReference type="GO" id="GO:0005524">
    <property type="term" value="F:ATP binding"/>
    <property type="evidence" value="ECO:0007669"/>
    <property type="project" value="UniProtKB-UniRule"/>
</dbReference>
<proteinExistence type="inferred from homology"/>
<dbReference type="NCBIfam" id="NF045515">
    <property type="entry name" value="Glp_gephyrin"/>
    <property type="match status" value="1"/>
</dbReference>
<comment type="similarity">
    <text evidence="5">Belongs to the MoeA family.</text>
</comment>
<comment type="caution">
    <text evidence="7">The sequence shown here is derived from an EMBL/GenBank/DDBJ whole genome shotgun (WGS) entry which is preliminary data.</text>
</comment>
<feature type="domain" description="MoaB/Mog" evidence="6">
    <location>
        <begin position="484"/>
        <end position="613"/>
    </location>
</feature>
<dbReference type="CDD" id="cd00887">
    <property type="entry name" value="MoeA"/>
    <property type="match status" value="1"/>
</dbReference>
<keyword evidence="4 5" id="KW-0501">Molybdenum cofactor biosynthesis</keyword>
<keyword evidence="5" id="KW-0808">Transferase</keyword>
<dbReference type="PROSITE" id="PS01079">
    <property type="entry name" value="MOCF_BIOSYNTHESIS_2"/>
    <property type="match status" value="1"/>
</dbReference>
<dbReference type="NCBIfam" id="TIGR00177">
    <property type="entry name" value="molyb_syn"/>
    <property type="match status" value="1"/>
</dbReference>
<evidence type="ECO:0000256" key="1">
    <source>
        <dbReference type="ARBA" id="ARBA00005046"/>
    </source>
</evidence>
<dbReference type="InterPro" id="IPR005110">
    <property type="entry name" value="MoeA_linker/N"/>
</dbReference>
<dbReference type="FunFam" id="3.40.980.10:FF:000001">
    <property type="entry name" value="Molybdopterin molybdenumtransferase"/>
    <property type="match status" value="1"/>
</dbReference>
<dbReference type="InterPro" id="IPR001453">
    <property type="entry name" value="MoaB/Mog_dom"/>
</dbReference>
<dbReference type="GO" id="GO:0005829">
    <property type="term" value="C:cytosol"/>
    <property type="evidence" value="ECO:0007669"/>
    <property type="project" value="TreeGrafter"/>
</dbReference>
<dbReference type="GO" id="GO:0046872">
    <property type="term" value="F:metal ion binding"/>
    <property type="evidence" value="ECO:0007669"/>
    <property type="project" value="UniProtKB-UniRule"/>
</dbReference>
<dbReference type="SMART" id="SM00852">
    <property type="entry name" value="MoCF_biosynth"/>
    <property type="match status" value="2"/>
</dbReference>
<reference evidence="7" key="1">
    <citation type="submission" date="2021-02" db="EMBL/GenBank/DDBJ databases">
        <title>First Annotated Genome of the Yellow-green Alga Tribonema minus.</title>
        <authorList>
            <person name="Mahan K.M."/>
        </authorList>
    </citation>
    <scope>NUCLEOTIDE SEQUENCE</scope>
    <source>
        <strain evidence="7">UTEX B ZZ1240</strain>
    </source>
</reference>
<evidence type="ECO:0000259" key="6">
    <source>
        <dbReference type="SMART" id="SM00852"/>
    </source>
</evidence>
<gene>
    <name evidence="7" type="ORF">JKP88DRAFT_326103</name>
</gene>
<keyword evidence="8" id="KW-1185">Reference proteome</keyword>
<evidence type="ECO:0000313" key="8">
    <source>
        <dbReference type="Proteomes" id="UP000664859"/>
    </source>
</evidence>
<dbReference type="FunFam" id="2.170.190.11:FF:000001">
    <property type="entry name" value="Molybdopterin molybdenumtransferase"/>
    <property type="match status" value="1"/>
</dbReference>
<dbReference type="InterPro" id="IPR036135">
    <property type="entry name" value="MoeA_linker/N_sf"/>
</dbReference>
<dbReference type="InterPro" id="IPR005111">
    <property type="entry name" value="MoeA_C_domain_IV"/>
</dbReference>
<dbReference type="InterPro" id="IPR038987">
    <property type="entry name" value="MoeA-like"/>
</dbReference>
<accession>A0A835YS15</accession>
<organism evidence="7 8">
    <name type="scientific">Tribonema minus</name>
    <dbReference type="NCBI Taxonomy" id="303371"/>
    <lineage>
        <taxon>Eukaryota</taxon>
        <taxon>Sar</taxon>
        <taxon>Stramenopiles</taxon>
        <taxon>Ochrophyta</taxon>
        <taxon>PX clade</taxon>
        <taxon>Xanthophyceae</taxon>
        <taxon>Tribonematales</taxon>
        <taxon>Tribonemataceae</taxon>
        <taxon>Tribonema</taxon>
    </lineage>
</organism>
<dbReference type="PANTHER" id="PTHR10192:SF5">
    <property type="entry name" value="GEPHYRIN"/>
    <property type="match status" value="1"/>
</dbReference>
<dbReference type="Gene3D" id="2.170.190.11">
    <property type="entry name" value="Molybdopterin biosynthesis moea protein, domain 3"/>
    <property type="match status" value="1"/>
</dbReference>
<evidence type="ECO:0000313" key="7">
    <source>
        <dbReference type="EMBL" id="KAG5179608.1"/>
    </source>
</evidence>
<comment type="catalytic activity">
    <reaction evidence="5">
        <text>molybdopterin + ATP + H(+) = adenylyl-molybdopterin + diphosphate</text>
        <dbReference type="Rhea" id="RHEA:31331"/>
        <dbReference type="ChEBI" id="CHEBI:15378"/>
        <dbReference type="ChEBI" id="CHEBI:30616"/>
        <dbReference type="ChEBI" id="CHEBI:33019"/>
        <dbReference type="ChEBI" id="CHEBI:58698"/>
        <dbReference type="ChEBI" id="CHEBI:62727"/>
    </reaction>
</comment>
<comment type="cofactor">
    <cofactor evidence="5">
        <name>Mg(2+)</name>
        <dbReference type="ChEBI" id="CHEBI:18420"/>
    </cofactor>
</comment>
<dbReference type="OrthoDB" id="4349954at2759"/>